<gene>
    <name evidence="8" type="ORF">BVRB_037470</name>
</gene>
<dbReference type="Gramene" id="KMS65291">
    <property type="protein sequence ID" value="KMS65291"/>
    <property type="gene ID" value="BVRB_037470"/>
</dbReference>
<evidence type="ECO:0000313" key="8">
    <source>
        <dbReference type="EMBL" id="KMS65291.1"/>
    </source>
</evidence>
<evidence type="ECO:0000259" key="7">
    <source>
        <dbReference type="PROSITE" id="PS50850"/>
    </source>
</evidence>
<keyword evidence="3 6" id="KW-1133">Transmembrane helix</keyword>
<dbReference type="SMR" id="A0A0J7YNY2"/>
<dbReference type="OMA" id="TPHENSI"/>
<dbReference type="OrthoDB" id="3639251at2759"/>
<dbReference type="Pfam" id="PF07690">
    <property type="entry name" value="MFS_1"/>
    <property type="match status" value="1"/>
</dbReference>
<dbReference type="PANTHER" id="PTHR43184:SF12">
    <property type="entry name" value="SUGAR PHOSPHATE EXCHANGER 3"/>
    <property type="match status" value="1"/>
</dbReference>
<dbReference type="PROSITE" id="PS50850">
    <property type="entry name" value="MFS"/>
    <property type="match status" value="1"/>
</dbReference>
<name>A0A0J7YNY2_BETVV</name>
<dbReference type="InterPro" id="IPR011701">
    <property type="entry name" value="MFS"/>
</dbReference>
<feature type="non-terminal residue" evidence="8">
    <location>
        <position position="1"/>
    </location>
</feature>
<dbReference type="SUPFAM" id="SSF103473">
    <property type="entry name" value="MFS general substrate transporter"/>
    <property type="match status" value="1"/>
</dbReference>
<feature type="transmembrane region" description="Helical" evidence="6">
    <location>
        <begin position="47"/>
        <end position="66"/>
    </location>
</feature>
<dbReference type="EMBL" id="KQ111316">
    <property type="protein sequence ID" value="KMS65291.1"/>
    <property type="molecule type" value="Genomic_DNA"/>
</dbReference>
<accession>A0A0J7YNY2</accession>
<evidence type="ECO:0000256" key="4">
    <source>
        <dbReference type="ARBA" id="ARBA00023136"/>
    </source>
</evidence>
<evidence type="ECO:0000256" key="3">
    <source>
        <dbReference type="ARBA" id="ARBA00022989"/>
    </source>
</evidence>
<feature type="domain" description="Major facilitator superfamily (MFS) profile" evidence="7">
    <location>
        <begin position="1"/>
        <end position="170"/>
    </location>
</feature>
<dbReference type="GO" id="GO:0022857">
    <property type="term" value="F:transmembrane transporter activity"/>
    <property type="evidence" value="ECO:0007669"/>
    <property type="project" value="InterPro"/>
</dbReference>
<keyword evidence="9" id="KW-1185">Reference proteome</keyword>
<dbReference type="InterPro" id="IPR020846">
    <property type="entry name" value="MFS_dom"/>
</dbReference>
<organism evidence="8 9">
    <name type="scientific">Beta vulgaris subsp. vulgaris</name>
    <name type="common">Beet</name>
    <dbReference type="NCBI Taxonomy" id="3555"/>
    <lineage>
        <taxon>Eukaryota</taxon>
        <taxon>Viridiplantae</taxon>
        <taxon>Streptophyta</taxon>
        <taxon>Embryophyta</taxon>
        <taxon>Tracheophyta</taxon>
        <taxon>Spermatophyta</taxon>
        <taxon>Magnoliopsida</taxon>
        <taxon>eudicotyledons</taxon>
        <taxon>Gunneridae</taxon>
        <taxon>Pentapetalae</taxon>
        <taxon>Caryophyllales</taxon>
        <taxon>Chenopodiaceae</taxon>
        <taxon>Betoideae</taxon>
        <taxon>Beta</taxon>
    </lineage>
</organism>
<evidence type="ECO:0000313" key="9">
    <source>
        <dbReference type="Proteomes" id="UP000035740"/>
    </source>
</evidence>
<evidence type="ECO:0000256" key="1">
    <source>
        <dbReference type="ARBA" id="ARBA00004141"/>
    </source>
</evidence>
<dbReference type="InterPro" id="IPR036259">
    <property type="entry name" value="MFS_trans_sf"/>
</dbReference>
<feature type="transmembrane region" description="Helical" evidence="6">
    <location>
        <begin position="6"/>
        <end position="26"/>
    </location>
</feature>
<evidence type="ECO:0000256" key="6">
    <source>
        <dbReference type="SAM" id="Phobius"/>
    </source>
</evidence>
<dbReference type="AlphaFoldDB" id="A0A0J7YNY2"/>
<sequence>SMTTALARGQSFCFILTFAAYVALHAERKSYTNVKAAMLTQWGFSQSFLGVLDTIFMLTYAIGLYASGVVGDSTSPKLVLLSGLSASTIVVLSLGYAYNLGPRIPTYSLLMAVNGFVQSTVWPNAVSIMASWFPGTNRGFILGLWSAGNSSQTSPKTKTFSGRSMLTSEI</sequence>
<dbReference type="Gene3D" id="1.20.1250.20">
    <property type="entry name" value="MFS general substrate transporter like domains"/>
    <property type="match status" value="1"/>
</dbReference>
<evidence type="ECO:0000256" key="2">
    <source>
        <dbReference type="ARBA" id="ARBA00022692"/>
    </source>
</evidence>
<proteinExistence type="predicted"/>
<dbReference type="GO" id="GO:0005789">
    <property type="term" value="C:endoplasmic reticulum membrane"/>
    <property type="evidence" value="ECO:0007669"/>
    <property type="project" value="TreeGrafter"/>
</dbReference>
<keyword evidence="4 6" id="KW-0472">Membrane</keyword>
<feature type="transmembrane region" description="Helical" evidence="6">
    <location>
        <begin position="78"/>
        <end position="98"/>
    </location>
</feature>
<reference evidence="8 9" key="1">
    <citation type="journal article" date="2014" name="Nature">
        <title>The genome of the recently domesticated crop plant sugar beet (Beta vulgaris).</title>
        <authorList>
            <person name="Dohm J.C."/>
            <person name="Minoche A.E."/>
            <person name="Holtgrawe D."/>
            <person name="Capella-Gutierrez S."/>
            <person name="Zakrzewski F."/>
            <person name="Tafer H."/>
            <person name="Rupp O."/>
            <person name="Sorensen T.R."/>
            <person name="Stracke R."/>
            <person name="Reinhardt R."/>
            <person name="Goesmann A."/>
            <person name="Kraft T."/>
            <person name="Schulz B."/>
            <person name="Stadler P.F."/>
            <person name="Schmidt T."/>
            <person name="Gabaldon T."/>
            <person name="Lehrach H."/>
            <person name="Weisshaar B."/>
            <person name="Himmelbauer H."/>
        </authorList>
    </citation>
    <scope>NUCLEOTIDE SEQUENCE [LARGE SCALE GENOMIC DNA]</scope>
    <source>
        <tissue evidence="8">Taproot</tissue>
    </source>
</reference>
<dbReference type="PANTHER" id="PTHR43184">
    <property type="entry name" value="MAJOR FACILITATOR SUPERFAMILY TRANSPORTER 16, ISOFORM B"/>
    <property type="match status" value="1"/>
</dbReference>
<keyword evidence="2 6" id="KW-0812">Transmembrane</keyword>
<feature type="region of interest" description="Disordered" evidence="5">
    <location>
        <begin position="149"/>
        <end position="170"/>
    </location>
</feature>
<protein>
    <recommendedName>
        <fullName evidence="7">Major facilitator superfamily (MFS) profile domain-containing protein</fullName>
    </recommendedName>
</protein>
<dbReference type="Proteomes" id="UP000035740">
    <property type="component" value="Unassembled WGS sequence"/>
</dbReference>
<evidence type="ECO:0000256" key="5">
    <source>
        <dbReference type="SAM" id="MobiDB-lite"/>
    </source>
</evidence>
<comment type="subcellular location">
    <subcellularLocation>
        <location evidence="1">Membrane</location>
        <topology evidence="1">Multi-pass membrane protein</topology>
    </subcellularLocation>
</comment>